<evidence type="ECO:0000256" key="2">
    <source>
        <dbReference type="ARBA" id="ARBA00022448"/>
    </source>
</evidence>
<feature type="domain" description="ABC transmembrane type-1" evidence="8">
    <location>
        <begin position="94"/>
        <end position="303"/>
    </location>
</feature>
<proteinExistence type="inferred from homology"/>
<dbReference type="Pfam" id="PF19300">
    <property type="entry name" value="BPD_transp_1_N"/>
    <property type="match status" value="1"/>
</dbReference>
<dbReference type="PANTHER" id="PTHR43163">
    <property type="entry name" value="DIPEPTIDE TRANSPORT SYSTEM PERMEASE PROTEIN DPPB-RELATED"/>
    <property type="match status" value="1"/>
</dbReference>
<protein>
    <submittedName>
        <fullName evidence="9">ABC transporter permease subunit</fullName>
    </submittedName>
</protein>
<feature type="transmembrane region" description="Helical" evidence="7">
    <location>
        <begin position="173"/>
        <end position="190"/>
    </location>
</feature>
<evidence type="ECO:0000256" key="6">
    <source>
        <dbReference type="ARBA" id="ARBA00023136"/>
    </source>
</evidence>
<dbReference type="GO" id="GO:0005886">
    <property type="term" value="C:plasma membrane"/>
    <property type="evidence" value="ECO:0007669"/>
    <property type="project" value="UniProtKB-SubCell"/>
</dbReference>
<dbReference type="CDD" id="cd06261">
    <property type="entry name" value="TM_PBP2"/>
    <property type="match status" value="1"/>
</dbReference>
<dbReference type="RefSeq" id="WP_166174645.1">
    <property type="nucleotide sequence ID" value="NZ_CP045119.1"/>
</dbReference>
<reference evidence="9 10" key="1">
    <citation type="submission" date="2019-10" db="EMBL/GenBank/DDBJ databases">
        <title>Rubrobacter sp nov SCSIO 52090 isolated from a deep-sea sediment in the South China Sea.</title>
        <authorList>
            <person name="Chen R.W."/>
        </authorList>
    </citation>
    <scope>NUCLEOTIDE SEQUENCE [LARGE SCALE GENOMIC DNA]</scope>
    <source>
        <strain evidence="9 10">SCSIO 52909</strain>
    </source>
</reference>
<dbReference type="SUPFAM" id="SSF161098">
    <property type="entry name" value="MetI-like"/>
    <property type="match status" value="1"/>
</dbReference>
<evidence type="ECO:0000313" key="9">
    <source>
        <dbReference type="EMBL" id="QIN82373.1"/>
    </source>
</evidence>
<dbReference type="AlphaFoldDB" id="A0A6G8Q7E8"/>
<comment type="similarity">
    <text evidence="7">Belongs to the binding-protein-dependent transport system permease family.</text>
</comment>
<organism evidence="9 10">
    <name type="scientific">Rubrobacter tropicus</name>
    <dbReference type="NCBI Taxonomy" id="2653851"/>
    <lineage>
        <taxon>Bacteria</taxon>
        <taxon>Bacillati</taxon>
        <taxon>Actinomycetota</taxon>
        <taxon>Rubrobacteria</taxon>
        <taxon>Rubrobacterales</taxon>
        <taxon>Rubrobacteraceae</taxon>
        <taxon>Rubrobacter</taxon>
    </lineage>
</organism>
<keyword evidence="3" id="KW-1003">Cell membrane</keyword>
<dbReference type="Pfam" id="PF00528">
    <property type="entry name" value="BPD_transp_1"/>
    <property type="match status" value="1"/>
</dbReference>
<dbReference type="EMBL" id="CP045119">
    <property type="protein sequence ID" value="QIN82373.1"/>
    <property type="molecule type" value="Genomic_DNA"/>
</dbReference>
<dbReference type="GO" id="GO:0071916">
    <property type="term" value="F:dipeptide transmembrane transporter activity"/>
    <property type="evidence" value="ECO:0007669"/>
    <property type="project" value="TreeGrafter"/>
</dbReference>
<evidence type="ECO:0000259" key="8">
    <source>
        <dbReference type="PROSITE" id="PS50928"/>
    </source>
</evidence>
<comment type="subcellular location">
    <subcellularLocation>
        <location evidence="1 7">Cell membrane</location>
        <topology evidence="1 7">Multi-pass membrane protein</topology>
    </subcellularLocation>
</comment>
<dbReference type="KEGG" id="rub:GBA63_06680"/>
<accession>A0A6G8Q7E8</accession>
<sequence>MAFLVRRLLLTLPILFIVSVICFSMINLIPGDPATVILGPEATEQAKEQMRNRLNLNDPIASQYLDWLGGVLRGDLGESLIDDEPVSGIILQRLPVTIELALGTFLVSLTIAVVAGILSASRRGTWVDYVSTGVALGGISIPHFWLGMMFIIIFAVSLGWLPASGYEPFFEDPVANITAMILPVFATGLRESAELTRMLRSSLLEELGSDYVRTAFSKGLSRRVVVMRHAVRNALVPFVTASGLQIAGLLGGLVVTETVFQLPGLGRLVVDSIEQRDFTTVQGAVLTITLIVVLVNVLVDTLYAFIDPRISAGSRG</sequence>
<dbReference type="Proteomes" id="UP000501452">
    <property type="component" value="Chromosome"/>
</dbReference>
<feature type="transmembrane region" description="Helical" evidence="7">
    <location>
        <begin position="133"/>
        <end position="161"/>
    </location>
</feature>
<gene>
    <name evidence="9" type="ORF">GBA63_06680</name>
</gene>
<dbReference type="InterPro" id="IPR045621">
    <property type="entry name" value="BPD_transp_1_N"/>
</dbReference>
<keyword evidence="2 7" id="KW-0813">Transport</keyword>
<dbReference type="InterPro" id="IPR035906">
    <property type="entry name" value="MetI-like_sf"/>
</dbReference>
<feature type="transmembrane region" description="Helical" evidence="7">
    <location>
        <begin position="7"/>
        <end position="29"/>
    </location>
</feature>
<evidence type="ECO:0000256" key="3">
    <source>
        <dbReference type="ARBA" id="ARBA00022475"/>
    </source>
</evidence>
<dbReference type="PANTHER" id="PTHR43163:SF6">
    <property type="entry name" value="DIPEPTIDE TRANSPORT SYSTEM PERMEASE PROTEIN DPPB-RELATED"/>
    <property type="match status" value="1"/>
</dbReference>
<feature type="transmembrane region" description="Helical" evidence="7">
    <location>
        <begin position="100"/>
        <end position="121"/>
    </location>
</feature>
<keyword evidence="10" id="KW-1185">Reference proteome</keyword>
<keyword evidence="5 7" id="KW-1133">Transmembrane helix</keyword>
<dbReference type="PROSITE" id="PS50928">
    <property type="entry name" value="ABC_TM1"/>
    <property type="match status" value="1"/>
</dbReference>
<evidence type="ECO:0000256" key="4">
    <source>
        <dbReference type="ARBA" id="ARBA00022692"/>
    </source>
</evidence>
<feature type="transmembrane region" description="Helical" evidence="7">
    <location>
        <begin position="284"/>
        <end position="306"/>
    </location>
</feature>
<dbReference type="InterPro" id="IPR000515">
    <property type="entry name" value="MetI-like"/>
</dbReference>
<evidence type="ECO:0000313" key="10">
    <source>
        <dbReference type="Proteomes" id="UP000501452"/>
    </source>
</evidence>
<dbReference type="Gene3D" id="1.10.3720.10">
    <property type="entry name" value="MetI-like"/>
    <property type="match status" value="1"/>
</dbReference>
<keyword evidence="4 7" id="KW-0812">Transmembrane</keyword>
<evidence type="ECO:0000256" key="1">
    <source>
        <dbReference type="ARBA" id="ARBA00004651"/>
    </source>
</evidence>
<name>A0A6G8Q7E8_9ACTN</name>
<keyword evidence="6 7" id="KW-0472">Membrane</keyword>
<feature type="transmembrane region" description="Helical" evidence="7">
    <location>
        <begin position="235"/>
        <end position="255"/>
    </location>
</feature>
<evidence type="ECO:0000256" key="7">
    <source>
        <dbReference type="RuleBase" id="RU363032"/>
    </source>
</evidence>
<evidence type="ECO:0000256" key="5">
    <source>
        <dbReference type="ARBA" id="ARBA00022989"/>
    </source>
</evidence>